<proteinExistence type="predicted"/>
<dbReference type="Gene3D" id="3.30.559.10">
    <property type="entry name" value="Chloramphenicol acetyltransferase-like domain"/>
    <property type="match status" value="1"/>
</dbReference>
<dbReference type="EMBL" id="UOGL01000078">
    <property type="protein sequence ID" value="VAX36783.1"/>
    <property type="molecule type" value="Genomic_DNA"/>
</dbReference>
<protein>
    <recommendedName>
        <fullName evidence="2">Condensation domain-containing protein</fullName>
    </recommendedName>
</protein>
<reference evidence="1" key="1">
    <citation type="submission" date="2018-06" db="EMBL/GenBank/DDBJ databases">
        <authorList>
            <person name="Zhirakovskaya E."/>
        </authorList>
    </citation>
    <scope>NUCLEOTIDE SEQUENCE</scope>
</reference>
<evidence type="ECO:0008006" key="2">
    <source>
        <dbReference type="Google" id="ProtNLM"/>
    </source>
</evidence>
<dbReference type="PANTHER" id="PTHR28037:SF1">
    <property type="entry name" value="ALCOHOL O-ACETYLTRANSFERASE 1-RELATED"/>
    <property type="match status" value="1"/>
</dbReference>
<organism evidence="1">
    <name type="scientific">hydrothermal vent metagenome</name>
    <dbReference type="NCBI Taxonomy" id="652676"/>
    <lineage>
        <taxon>unclassified sequences</taxon>
        <taxon>metagenomes</taxon>
        <taxon>ecological metagenomes</taxon>
    </lineage>
</organism>
<dbReference type="PANTHER" id="PTHR28037">
    <property type="entry name" value="ALCOHOL O-ACETYLTRANSFERASE 1-RELATED"/>
    <property type="match status" value="1"/>
</dbReference>
<name>A0A3B1DJ45_9ZZZZ</name>
<sequence>MNATTQVDSYQALSHKITATVPTDLFPLPLTTFEKYMLTDDCPEYPMGFVIEIRLTGQLDKKGFEFALDLASRRHPLLLATISTASKKLAWKNSNQIPAVEWIESTDCLKSNSTGYINLRKQTGLQTTVRLGGESCCVSFLFHHAVVDGVGAMHFIGDLLAIYGQCTSSPNDPQPELSTVTPLVLHQRGELDVKTSRLNHSWRRIFRHLFEFLYCNPSGIISPNPKRALSNVASPRPFLTRILSRTELTAIKNKAAKLNVAPNDIYLAALFQTIKKWNELYGGRSLLRRYYRIAIPSSLRTPVHDNSPAANIVSYIFLNQSKKTINHHDHLIQSISQRTKQLLSSTDSRLPLYFLKGGFFVPGLVSSVLKLPLRLSTATLANVGDVKRQLNCRFPMHKRKCIAGSVTLEGLFGAAPIRKRTSVGISVGTYAGELLMNFNCASRCFSPEEAEQFADLFVSTLLDNNSPSTERKR</sequence>
<dbReference type="InterPro" id="IPR023213">
    <property type="entry name" value="CAT-like_dom_sf"/>
</dbReference>
<accession>A0A3B1DJ45</accession>
<dbReference type="AlphaFoldDB" id="A0A3B1DJ45"/>
<dbReference type="InterPro" id="IPR052058">
    <property type="entry name" value="Alcohol_O-acetyltransferase"/>
</dbReference>
<evidence type="ECO:0000313" key="1">
    <source>
        <dbReference type="EMBL" id="VAX36783.1"/>
    </source>
</evidence>
<dbReference type="SUPFAM" id="SSF52777">
    <property type="entry name" value="CoA-dependent acyltransferases"/>
    <property type="match status" value="1"/>
</dbReference>
<gene>
    <name evidence="1" type="ORF">MNBD_PLANCTO02-2386</name>
</gene>